<gene>
    <name evidence="1" type="ORF">A2893_04360</name>
</gene>
<evidence type="ECO:0000313" key="2">
    <source>
        <dbReference type="Proteomes" id="UP000176725"/>
    </source>
</evidence>
<dbReference type="STRING" id="1802521.A2893_04360"/>
<evidence type="ECO:0000313" key="1">
    <source>
        <dbReference type="EMBL" id="OGM64858.1"/>
    </source>
</evidence>
<dbReference type="EMBL" id="MGHH01000007">
    <property type="protein sequence ID" value="OGM64858.1"/>
    <property type="molecule type" value="Genomic_DNA"/>
</dbReference>
<dbReference type="Gene3D" id="3.90.1140.10">
    <property type="entry name" value="Cyclic phosphodiesterase"/>
    <property type="match status" value="1"/>
</dbReference>
<accession>A0A1F8BNJ4</accession>
<evidence type="ECO:0008006" key="3">
    <source>
        <dbReference type="Google" id="ProtNLM"/>
    </source>
</evidence>
<reference evidence="1 2" key="1">
    <citation type="journal article" date="2016" name="Nat. Commun.">
        <title>Thousands of microbial genomes shed light on interconnected biogeochemical processes in an aquifer system.</title>
        <authorList>
            <person name="Anantharaman K."/>
            <person name="Brown C.T."/>
            <person name="Hug L.A."/>
            <person name="Sharon I."/>
            <person name="Castelle C.J."/>
            <person name="Probst A.J."/>
            <person name="Thomas B.C."/>
            <person name="Singh A."/>
            <person name="Wilkins M.J."/>
            <person name="Karaoz U."/>
            <person name="Brodie E.L."/>
            <person name="Williams K.H."/>
            <person name="Hubbard S.S."/>
            <person name="Banfield J.F."/>
        </authorList>
    </citation>
    <scope>NUCLEOTIDE SEQUENCE [LARGE SCALE GENOMIC DNA]</scope>
</reference>
<dbReference type="Pfam" id="PF06299">
    <property type="entry name" value="DUF1045"/>
    <property type="match status" value="1"/>
</dbReference>
<dbReference type="AlphaFoldDB" id="A0A1F8BNJ4"/>
<dbReference type="InterPro" id="IPR009097">
    <property type="entry name" value="Cyclic_Pdiesterase"/>
</dbReference>
<proteinExistence type="predicted"/>
<sequence length="222" mass="26185">MEILPLKYMKIDKFTTLRVIFVPDENLSTNAIRLAKEVSKRGKTYFIIDDKSHFTHLTVYHAEYPSKNKKALVGLLENFAMKQEPLKLTFNKFCEQWAWFGLDFNKTKEIYEAHKKLVNVLNPLREGHIREKYLEEIKNSIKYSKVQKKYISQYGYTQVMSEYHPHLTLNRFVNEEIAEKVCKDFNNRKVSIKDSLIKEIALVKSGEYGTVTGYIKRFKLKG</sequence>
<name>A0A1F8BNJ4_9BACT</name>
<protein>
    <recommendedName>
        <fullName evidence="3">2'-5' RNA ligase</fullName>
    </recommendedName>
</protein>
<dbReference type="SUPFAM" id="SSF55144">
    <property type="entry name" value="LigT-like"/>
    <property type="match status" value="1"/>
</dbReference>
<comment type="caution">
    <text evidence="1">The sequence shown here is derived from an EMBL/GenBank/DDBJ whole genome shotgun (WGS) entry which is preliminary data.</text>
</comment>
<dbReference type="InterPro" id="IPR009389">
    <property type="entry name" value="DUF1045"/>
</dbReference>
<organism evidence="1 2">
    <name type="scientific">Candidatus Woesebacteria bacterium RIFCSPLOWO2_01_FULL_39_25</name>
    <dbReference type="NCBI Taxonomy" id="1802521"/>
    <lineage>
        <taxon>Bacteria</taxon>
        <taxon>Candidatus Woeseibacteriota</taxon>
    </lineage>
</organism>
<dbReference type="Proteomes" id="UP000176725">
    <property type="component" value="Unassembled WGS sequence"/>
</dbReference>